<dbReference type="CDD" id="cd04301">
    <property type="entry name" value="NAT_SF"/>
    <property type="match status" value="1"/>
</dbReference>
<dbReference type="GO" id="GO:0005840">
    <property type="term" value="C:ribosome"/>
    <property type="evidence" value="ECO:0007669"/>
    <property type="project" value="UniProtKB-KW"/>
</dbReference>
<evidence type="ECO:0000256" key="1">
    <source>
        <dbReference type="ARBA" id="ARBA00022679"/>
    </source>
</evidence>
<dbReference type="RefSeq" id="WP_139241774.1">
    <property type="nucleotide sequence ID" value="NZ_FRCP01000014.1"/>
</dbReference>
<organism evidence="4 5">
    <name type="scientific">Anaerosporobacter mobilis DSM 15930</name>
    <dbReference type="NCBI Taxonomy" id="1120996"/>
    <lineage>
        <taxon>Bacteria</taxon>
        <taxon>Bacillati</taxon>
        <taxon>Bacillota</taxon>
        <taxon>Clostridia</taxon>
        <taxon>Lachnospirales</taxon>
        <taxon>Lachnospiraceae</taxon>
        <taxon>Anaerosporobacter</taxon>
    </lineage>
</organism>
<dbReference type="OrthoDB" id="357176at2"/>
<dbReference type="Pfam" id="PF00583">
    <property type="entry name" value="Acetyltransf_1"/>
    <property type="match status" value="1"/>
</dbReference>
<evidence type="ECO:0000313" key="4">
    <source>
        <dbReference type="EMBL" id="SHM67933.1"/>
    </source>
</evidence>
<proteinExistence type="predicted"/>
<evidence type="ECO:0000259" key="3">
    <source>
        <dbReference type="PROSITE" id="PS51186"/>
    </source>
</evidence>
<gene>
    <name evidence="4" type="ORF">SAMN02746066_02900</name>
</gene>
<keyword evidence="5" id="KW-1185">Reference proteome</keyword>
<dbReference type="PROSITE" id="PS51186">
    <property type="entry name" value="GNAT"/>
    <property type="match status" value="1"/>
</dbReference>
<keyword evidence="1" id="KW-0808">Transferase</keyword>
<feature type="domain" description="N-acetyltransferase" evidence="3">
    <location>
        <begin position="3"/>
        <end position="175"/>
    </location>
</feature>
<keyword evidence="4" id="KW-0689">Ribosomal protein</keyword>
<dbReference type="AlphaFoldDB" id="A0A1M7KQZ8"/>
<keyword evidence="4" id="KW-0687">Ribonucleoprotein</keyword>
<sequence length="175" mass="20235">MNSKVRIATKEDIDAVVKIYDAIIEKEESGELRIGWKRGVYPTENTALEAFNRHSLYVCEDNGKVVASARIDQNQVPEYADANWIYDVDDKQVMVLHTLVIDPNCLRSGYGRRFIDFYEQHALEHNCHYLRIDTNEINTLARKMYKKLGYEEIGIVSCEFNGITNVQLVCLEKKI</sequence>
<protein>
    <submittedName>
        <fullName evidence="4">Ribosomal protein S18 acetylase RimI</fullName>
    </submittedName>
</protein>
<dbReference type="Gene3D" id="3.40.630.30">
    <property type="match status" value="1"/>
</dbReference>
<dbReference type="EMBL" id="FRCP01000014">
    <property type="protein sequence ID" value="SHM67933.1"/>
    <property type="molecule type" value="Genomic_DNA"/>
</dbReference>
<accession>A0A1M7KQZ8</accession>
<dbReference type="Proteomes" id="UP000184038">
    <property type="component" value="Unassembled WGS sequence"/>
</dbReference>
<dbReference type="STRING" id="1120996.SAMN02746066_02900"/>
<dbReference type="InterPro" id="IPR050832">
    <property type="entry name" value="Bact_Acetyltransf"/>
</dbReference>
<name>A0A1M7KQZ8_9FIRM</name>
<dbReference type="GO" id="GO:0016747">
    <property type="term" value="F:acyltransferase activity, transferring groups other than amino-acyl groups"/>
    <property type="evidence" value="ECO:0007669"/>
    <property type="project" value="InterPro"/>
</dbReference>
<dbReference type="InterPro" id="IPR000182">
    <property type="entry name" value="GNAT_dom"/>
</dbReference>
<evidence type="ECO:0000313" key="5">
    <source>
        <dbReference type="Proteomes" id="UP000184038"/>
    </source>
</evidence>
<evidence type="ECO:0000256" key="2">
    <source>
        <dbReference type="ARBA" id="ARBA00023315"/>
    </source>
</evidence>
<dbReference type="InterPro" id="IPR016181">
    <property type="entry name" value="Acyl_CoA_acyltransferase"/>
</dbReference>
<dbReference type="PANTHER" id="PTHR43877">
    <property type="entry name" value="AMINOALKYLPHOSPHONATE N-ACETYLTRANSFERASE-RELATED-RELATED"/>
    <property type="match status" value="1"/>
</dbReference>
<keyword evidence="2" id="KW-0012">Acyltransferase</keyword>
<dbReference type="SUPFAM" id="SSF55729">
    <property type="entry name" value="Acyl-CoA N-acyltransferases (Nat)"/>
    <property type="match status" value="1"/>
</dbReference>
<reference evidence="4 5" key="1">
    <citation type="submission" date="2016-11" db="EMBL/GenBank/DDBJ databases">
        <authorList>
            <person name="Jaros S."/>
            <person name="Januszkiewicz K."/>
            <person name="Wedrychowicz H."/>
        </authorList>
    </citation>
    <scope>NUCLEOTIDE SEQUENCE [LARGE SCALE GENOMIC DNA]</scope>
    <source>
        <strain evidence="4 5">DSM 15930</strain>
    </source>
</reference>